<evidence type="ECO:0000256" key="1">
    <source>
        <dbReference type="SAM" id="Phobius"/>
    </source>
</evidence>
<accession>A0A143QMW8</accession>
<dbReference type="InterPro" id="IPR021362">
    <property type="entry name" value="DUF2834"/>
</dbReference>
<sequence>MLYVEVMRTADATRRRLLLLLTVIGFVVPNAYVVGYFREHGVSAGSAAKFFSEWVASTPTRALTADLGITSIAFGIWSRGDAKDHGVKHWWLVPVGTGSVGICFALPLYLLLREYSQ</sequence>
<dbReference type="AlphaFoldDB" id="A0A143QMW8"/>
<feature type="transmembrane region" description="Helical" evidence="1">
    <location>
        <begin position="17"/>
        <end position="37"/>
    </location>
</feature>
<keyword evidence="1" id="KW-1133">Transmembrane helix</keyword>
<name>A0A143QMW8_RHOFA</name>
<reference evidence="3" key="2">
    <citation type="submission" date="2016-04" db="EMBL/GenBank/DDBJ databases">
        <title>Complete Genome and Plasmid Sequences for Rhodococcus fascians D188 and Draft Sequences for Rhodococcus spp. Isolates PBTS 1 and PBTS 2.</title>
        <authorList>
            <person name="Stamer R."/>
            <person name="Vereecke D."/>
            <person name="Zhang Y."/>
            <person name="Schilkey F."/>
            <person name="Devitt N."/>
            <person name="Randall J."/>
        </authorList>
    </citation>
    <scope>NUCLEOTIDE SEQUENCE [LARGE SCALE GENOMIC DNA]</scope>
    <source>
        <strain evidence="3">PBTS2</strain>
    </source>
</reference>
<keyword evidence="1" id="KW-0812">Transmembrane</keyword>
<keyword evidence="1" id="KW-0472">Membrane</keyword>
<dbReference type="Pfam" id="PF11196">
    <property type="entry name" value="DUF2834"/>
    <property type="match status" value="1"/>
</dbReference>
<gene>
    <name evidence="2" type="ORF">A3Q41_03000</name>
</gene>
<organism evidence="2 3">
    <name type="scientific">Rhodococcoides fascians</name>
    <name type="common">Rhodococcus fascians</name>
    <dbReference type="NCBI Taxonomy" id="1828"/>
    <lineage>
        <taxon>Bacteria</taxon>
        <taxon>Bacillati</taxon>
        <taxon>Actinomycetota</taxon>
        <taxon>Actinomycetes</taxon>
        <taxon>Mycobacteriales</taxon>
        <taxon>Nocardiaceae</taxon>
        <taxon>Rhodococcoides</taxon>
    </lineage>
</organism>
<reference evidence="2 3" key="1">
    <citation type="journal article" date="2016" name="Genome Announc.">
        <title>Complete Genome and Plasmid Sequences for Rhodococcus fascians D188 and Draft Sequences for Rhodococcus Isolates PBTS 1 and PBTS 2.</title>
        <authorList>
            <person name="Stamler R.A."/>
            <person name="Vereecke D."/>
            <person name="Zhang Y."/>
            <person name="Schilkey F."/>
            <person name="Devitt N."/>
            <person name="Randall J.J."/>
        </authorList>
    </citation>
    <scope>NUCLEOTIDE SEQUENCE [LARGE SCALE GENOMIC DNA]</scope>
    <source>
        <strain evidence="2 3">PBTS2</strain>
    </source>
</reference>
<dbReference type="PATRIC" id="fig|1653479.3.peg.3036"/>
<feature type="transmembrane region" description="Helical" evidence="1">
    <location>
        <begin position="90"/>
        <end position="112"/>
    </location>
</feature>
<protein>
    <recommendedName>
        <fullName evidence="4">DUF2834 domain-containing protein</fullName>
    </recommendedName>
</protein>
<dbReference type="KEGG" id="rhs:A3Q41_03000"/>
<dbReference type="EMBL" id="CP015220">
    <property type="protein sequence ID" value="AMY24291.1"/>
    <property type="molecule type" value="Genomic_DNA"/>
</dbReference>
<evidence type="ECO:0008006" key="4">
    <source>
        <dbReference type="Google" id="ProtNLM"/>
    </source>
</evidence>
<evidence type="ECO:0000313" key="3">
    <source>
        <dbReference type="Proteomes" id="UP000076038"/>
    </source>
</evidence>
<accession>A0A260UF12</accession>
<evidence type="ECO:0000313" key="2">
    <source>
        <dbReference type="EMBL" id="AMY24291.1"/>
    </source>
</evidence>
<keyword evidence="3" id="KW-1185">Reference proteome</keyword>
<dbReference type="Proteomes" id="UP000076038">
    <property type="component" value="Chromosome"/>
</dbReference>
<proteinExistence type="predicted"/>